<dbReference type="InterPro" id="IPR007300">
    <property type="entry name" value="CidB/LrgB"/>
</dbReference>
<evidence type="ECO:0000256" key="1">
    <source>
        <dbReference type="ARBA" id="ARBA00004141"/>
    </source>
</evidence>
<comment type="subcellular location">
    <subcellularLocation>
        <location evidence="1">Membrane</location>
        <topology evidence="1">Multi-pass membrane protein</topology>
    </subcellularLocation>
</comment>
<evidence type="ECO:0000256" key="5">
    <source>
        <dbReference type="SAM" id="Phobius"/>
    </source>
</evidence>
<dbReference type="OrthoDB" id="9811701at2"/>
<evidence type="ECO:0000256" key="3">
    <source>
        <dbReference type="ARBA" id="ARBA00022989"/>
    </source>
</evidence>
<evidence type="ECO:0000256" key="2">
    <source>
        <dbReference type="ARBA" id="ARBA00022692"/>
    </source>
</evidence>
<name>A0A069REY7_PEPLI</name>
<feature type="transmembrane region" description="Helical" evidence="5">
    <location>
        <begin position="93"/>
        <end position="115"/>
    </location>
</feature>
<sequence>MDSIISTPLFGIALSLLAFDIGCIVYKKAKLPIFNPIIVSTSIIILFLLKFDISIEDYNKGADFISFLLGPATIVLAVPLYKQLHLLKANSVAIISGITVGCITSIVSVAALSNIMGLDSIIGLSVVPKAITTPIGIELSKQIGGIPALTVVTIILVGNIGYAIAPFVCRLFGIKDKVAVGVSIGTSSHALGTTRAMELGEVEGAMSGLSIGLAGIFTVLLVPIVLKLINFI</sequence>
<evidence type="ECO:0000256" key="4">
    <source>
        <dbReference type="ARBA" id="ARBA00023136"/>
    </source>
</evidence>
<feature type="transmembrane region" description="Helical" evidence="5">
    <location>
        <begin position="6"/>
        <end position="26"/>
    </location>
</feature>
<dbReference type="STRING" id="1121324.CLIT_10c03030"/>
<dbReference type="GO" id="GO:0016020">
    <property type="term" value="C:membrane"/>
    <property type="evidence" value="ECO:0007669"/>
    <property type="project" value="UniProtKB-SubCell"/>
</dbReference>
<dbReference type="Proteomes" id="UP000027946">
    <property type="component" value="Unassembled WGS sequence"/>
</dbReference>
<proteinExistence type="predicted"/>
<accession>A0A069REY7</accession>
<comment type="caution">
    <text evidence="6">The sequence shown here is derived from an EMBL/GenBank/DDBJ whole genome shotgun (WGS) entry which is preliminary data.</text>
</comment>
<dbReference type="PANTHER" id="PTHR30249">
    <property type="entry name" value="PUTATIVE SEROTONIN TRANSPORTER"/>
    <property type="match status" value="1"/>
</dbReference>
<keyword evidence="7" id="KW-1185">Reference proteome</keyword>
<feature type="transmembrane region" description="Helical" evidence="5">
    <location>
        <begin position="205"/>
        <end position="226"/>
    </location>
</feature>
<dbReference type="AlphaFoldDB" id="A0A069REY7"/>
<dbReference type="Pfam" id="PF04172">
    <property type="entry name" value="LrgB"/>
    <property type="match status" value="1"/>
</dbReference>
<protein>
    <submittedName>
        <fullName evidence="6">Antiholin-like protein LrgB</fullName>
    </submittedName>
</protein>
<feature type="transmembrane region" description="Helical" evidence="5">
    <location>
        <begin position="61"/>
        <end position="81"/>
    </location>
</feature>
<evidence type="ECO:0000313" key="6">
    <source>
        <dbReference type="EMBL" id="KDR95576.1"/>
    </source>
</evidence>
<keyword evidence="4 5" id="KW-0472">Membrane</keyword>
<feature type="transmembrane region" description="Helical" evidence="5">
    <location>
        <begin position="33"/>
        <end position="49"/>
    </location>
</feature>
<keyword evidence="3 5" id="KW-1133">Transmembrane helix</keyword>
<evidence type="ECO:0000313" key="7">
    <source>
        <dbReference type="Proteomes" id="UP000027946"/>
    </source>
</evidence>
<feature type="transmembrane region" description="Helical" evidence="5">
    <location>
        <begin position="146"/>
        <end position="165"/>
    </location>
</feature>
<reference evidence="6 7" key="1">
    <citation type="submission" date="2014-03" db="EMBL/GenBank/DDBJ databases">
        <title>Genome sequence of Clostridium litorale W6, DSM 5388.</title>
        <authorList>
            <person name="Poehlein A."/>
            <person name="Jagirdar A."/>
            <person name="Khonsari B."/>
            <person name="Chibani C.M."/>
            <person name="Gutierrez Gutierrez D.A."/>
            <person name="Davydova E."/>
            <person name="Alghaithi H.S."/>
            <person name="Nair K.P."/>
            <person name="Dhamotharan K."/>
            <person name="Chandran L."/>
            <person name="G W."/>
            <person name="Daniel R."/>
        </authorList>
    </citation>
    <scope>NUCLEOTIDE SEQUENCE [LARGE SCALE GENOMIC DNA]</scope>
    <source>
        <strain evidence="6 7">W6</strain>
    </source>
</reference>
<dbReference type="eggNOG" id="COG1346">
    <property type="taxonomic scope" value="Bacteria"/>
</dbReference>
<gene>
    <name evidence="6" type="primary">lrgB</name>
    <name evidence="6" type="ORF">CLIT_10c03030</name>
</gene>
<dbReference type="EMBL" id="JJMM01000010">
    <property type="protein sequence ID" value="KDR95576.1"/>
    <property type="molecule type" value="Genomic_DNA"/>
</dbReference>
<dbReference type="RefSeq" id="WP_038263929.1">
    <property type="nucleotide sequence ID" value="NZ_FSRH01000006.1"/>
</dbReference>
<keyword evidence="2 5" id="KW-0812">Transmembrane</keyword>
<organism evidence="6 7">
    <name type="scientific">Peptoclostridium litorale DSM 5388</name>
    <dbReference type="NCBI Taxonomy" id="1121324"/>
    <lineage>
        <taxon>Bacteria</taxon>
        <taxon>Bacillati</taxon>
        <taxon>Bacillota</taxon>
        <taxon>Clostridia</taxon>
        <taxon>Peptostreptococcales</taxon>
        <taxon>Peptoclostridiaceae</taxon>
        <taxon>Peptoclostridium</taxon>
    </lineage>
</organism>
<dbReference type="PANTHER" id="PTHR30249:SF0">
    <property type="entry name" value="PLASTIDAL GLYCOLATE_GLYCERATE TRANSLOCATOR 1, CHLOROPLASTIC"/>
    <property type="match status" value="1"/>
</dbReference>